<feature type="signal peptide" evidence="2">
    <location>
        <begin position="1"/>
        <end position="19"/>
    </location>
</feature>
<evidence type="ECO:0000256" key="2">
    <source>
        <dbReference type="SAM" id="SignalP"/>
    </source>
</evidence>
<proteinExistence type="predicted"/>
<dbReference type="GeneID" id="37266988"/>
<protein>
    <recommendedName>
        <fullName evidence="5">Secreted protein</fullName>
    </recommendedName>
</protein>
<feature type="compositionally biased region" description="Basic and acidic residues" evidence="1">
    <location>
        <begin position="87"/>
        <end position="96"/>
    </location>
</feature>
<name>A0A316ZI95_9BASI</name>
<keyword evidence="2" id="KW-0732">Signal</keyword>
<keyword evidence="4" id="KW-1185">Reference proteome</keyword>
<accession>A0A316ZI95</accession>
<feature type="chain" id="PRO_5016319189" description="Secreted protein" evidence="2">
    <location>
        <begin position="20"/>
        <end position="102"/>
    </location>
</feature>
<feature type="region of interest" description="Disordered" evidence="1">
    <location>
        <begin position="75"/>
        <end position="102"/>
    </location>
</feature>
<evidence type="ECO:0000313" key="4">
    <source>
        <dbReference type="Proteomes" id="UP000245946"/>
    </source>
</evidence>
<gene>
    <name evidence="3" type="ORF">FA09DRAFT_201715</name>
</gene>
<reference evidence="3 4" key="1">
    <citation type="journal article" date="2018" name="Mol. Biol. Evol.">
        <title>Broad Genomic Sampling Reveals a Smut Pathogenic Ancestry of the Fungal Clade Ustilaginomycotina.</title>
        <authorList>
            <person name="Kijpornyongpan T."/>
            <person name="Mondo S.J."/>
            <person name="Barry K."/>
            <person name="Sandor L."/>
            <person name="Lee J."/>
            <person name="Lipzen A."/>
            <person name="Pangilinan J."/>
            <person name="LaButti K."/>
            <person name="Hainaut M."/>
            <person name="Henrissat B."/>
            <person name="Grigoriev I.V."/>
            <person name="Spatafora J.W."/>
            <person name="Aime M.C."/>
        </authorList>
    </citation>
    <scope>NUCLEOTIDE SEQUENCE [LARGE SCALE GENOMIC DNA]</scope>
    <source>
        <strain evidence="3 4">MCA 4186</strain>
    </source>
</reference>
<evidence type="ECO:0000313" key="3">
    <source>
        <dbReference type="EMBL" id="PWO00004.1"/>
    </source>
</evidence>
<evidence type="ECO:0000256" key="1">
    <source>
        <dbReference type="SAM" id="MobiDB-lite"/>
    </source>
</evidence>
<evidence type="ECO:0008006" key="5">
    <source>
        <dbReference type="Google" id="ProtNLM"/>
    </source>
</evidence>
<dbReference type="AlphaFoldDB" id="A0A316ZI95"/>
<organism evidence="3 4">
    <name type="scientific">Tilletiopsis washingtonensis</name>
    <dbReference type="NCBI Taxonomy" id="58919"/>
    <lineage>
        <taxon>Eukaryota</taxon>
        <taxon>Fungi</taxon>
        <taxon>Dikarya</taxon>
        <taxon>Basidiomycota</taxon>
        <taxon>Ustilaginomycotina</taxon>
        <taxon>Exobasidiomycetes</taxon>
        <taxon>Entylomatales</taxon>
        <taxon>Entylomatales incertae sedis</taxon>
        <taxon>Tilletiopsis</taxon>
    </lineage>
</organism>
<dbReference type="Proteomes" id="UP000245946">
    <property type="component" value="Unassembled WGS sequence"/>
</dbReference>
<dbReference type="RefSeq" id="XP_025600282.1">
    <property type="nucleotide sequence ID" value="XM_025739442.1"/>
</dbReference>
<dbReference type="EMBL" id="KZ819286">
    <property type="protein sequence ID" value="PWO00004.1"/>
    <property type="molecule type" value="Genomic_DNA"/>
</dbReference>
<sequence length="102" mass="10862">MSTPTTTATLSCFCCSALSARLLRTFVSTAPMSTPTTTATLSCSSSSVDAKDCARSLLGCVTGVALRGDLSAARRSERGRRVAARSRYNDVDEARVPQKRLR</sequence>